<dbReference type="OrthoDB" id="2738952at2"/>
<dbReference type="Proteomes" id="UP000294292">
    <property type="component" value="Chromosome"/>
</dbReference>
<name>A0A4V1AMY5_9BACL</name>
<evidence type="ECO:0000313" key="1">
    <source>
        <dbReference type="EMBL" id="QBP40895.1"/>
    </source>
</evidence>
<dbReference type="EMBL" id="CP038015">
    <property type="protein sequence ID" value="QBP40895.1"/>
    <property type="molecule type" value="Genomic_DNA"/>
</dbReference>
<dbReference type="AlphaFoldDB" id="A0A4V1AMY5"/>
<evidence type="ECO:0008006" key="3">
    <source>
        <dbReference type="Google" id="ProtNLM"/>
    </source>
</evidence>
<evidence type="ECO:0000313" key="2">
    <source>
        <dbReference type="Proteomes" id="UP000294292"/>
    </source>
</evidence>
<sequence>MRIIGLAILILVCSYIIKMDLLDGTISLAAFSQTEQECIKENKYEIFPVQTIEDDTILSLFGVYPSEVWVSFPDRLEAFYQENPHLRNQQIQAGEFVNVPIYKDTQISCS</sequence>
<reference evidence="1 2" key="1">
    <citation type="submission" date="2019-03" db="EMBL/GenBank/DDBJ databases">
        <title>Complete genome sequence of Paenisporosarcina antarctica CGMCC 1.6503T.</title>
        <authorList>
            <person name="Rong J.-C."/>
            <person name="Chi N.-Y."/>
            <person name="Zhang Q.-F."/>
        </authorList>
    </citation>
    <scope>NUCLEOTIDE SEQUENCE [LARGE SCALE GENOMIC DNA]</scope>
    <source>
        <strain evidence="1 2">CGMCC 1.6503</strain>
    </source>
</reference>
<keyword evidence="2" id="KW-1185">Reference proteome</keyword>
<organism evidence="1 2">
    <name type="scientific">Paenisporosarcina antarctica</name>
    <dbReference type="NCBI Taxonomy" id="417367"/>
    <lineage>
        <taxon>Bacteria</taxon>
        <taxon>Bacillati</taxon>
        <taxon>Bacillota</taxon>
        <taxon>Bacilli</taxon>
        <taxon>Bacillales</taxon>
        <taxon>Caryophanaceae</taxon>
        <taxon>Paenisporosarcina</taxon>
    </lineage>
</organism>
<dbReference type="RefSeq" id="WP_134209566.1">
    <property type="nucleotide sequence ID" value="NZ_CP038015.1"/>
</dbReference>
<accession>A0A4V1AMY5</accession>
<proteinExistence type="predicted"/>
<gene>
    <name evidence="1" type="ORF">E2636_07045</name>
</gene>
<dbReference type="KEGG" id="panc:E2636_07045"/>
<protein>
    <recommendedName>
        <fullName evidence="3">LysM domain-containing protein</fullName>
    </recommendedName>
</protein>